<dbReference type="InterPro" id="IPR012677">
    <property type="entry name" value="Nucleotide-bd_a/b_plait_sf"/>
</dbReference>
<evidence type="ECO:0000259" key="4">
    <source>
        <dbReference type="PROSITE" id="PS50102"/>
    </source>
</evidence>
<name>A0A8B7NZA5_HYAAZ</name>
<feature type="compositionally biased region" description="Polar residues" evidence="3">
    <location>
        <begin position="232"/>
        <end position="248"/>
    </location>
</feature>
<feature type="compositionally biased region" description="Polar residues" evidence="3">
    <location>
        <begin position="1097"/>
        <end position="1108"/>
    </location>
</feature>
<dbReference type="GeneID" id="108674740"/>
<accession>A0A8B7NZA5</accession>
<dbReference type="OrthoDB" id="10571562at2759"/>
<evidence type="ECO:0000313" key="6">
    <source>
        <dbReference type="RefSeq" id="XP_018018196.1"/>
    </source>
</evidence>
<feature type="region of interest" description="Disordered" evidence="3">
    <location>
        <begin position="1"/>
        <end position="56"/>
    </location>
</feature>
<dbReference type="SUPFAM" id="SSF54928">
    <property type="entry name" value="RNA-binding domain, RBD"/>
    <property type="match status" value="3"/>
</dbReference>
<feature type="region of interest" description="Disordered" evidence="3">
    <location>
        <begin position="222"/>
        <end position="248"/>
    </location>
</feature>
<sequence length="1263" mass="136917">MENDNPESPTVGTEKSSLELQSSESCVLNTHINNSEKSELELEPVNAADEDEDDASNIEGRYLRTLPVSKAECGFFSGTPPQSQKDGKIKNEINEQTSVIGCDDLATAAASSAAQTPAPDLAMADDLKTEIDDNASYLGSRLVFRNLPTDYSPDDIKSLIESKVTFEGLVVDKITDVIAGRCEVLVRPALAALSIILSLNGNVIQGQKITVIKIITADGFSSPVKPSKKTQLDSSGADQSNPKQESEQQMCSITGCRSTLARAEVHKTCALHSPCFQNDVFDPSKCKACQVIFAKGTKGDFDSKKLWRQKLMRMRKKGINWASDDVKRAYFMDVRSQPVFCATSPDGTIATDDKCSENICSQFKSLTKDLDHHLAVIDDINHLFIWSARKLMEKTKGPEYRVCFGDIPRIFDLKALVLFINTTIGSVSFARLVRPKPVIEFDSVEAAQKCIEQMNGMGINSSKITAVQDTDEGLPTNIFVDTTQQEVLEVNDSATEGNCPDTSAEILKEQPTELPETLEVKATDHPENTVQTSTNQAEDIEMEPIIEPKASEDEPSVHPGDPEKNSTGASGKESLKFQMDLNTVDEPEELLQSYDEINHLIIHDIINQGNKTRGPQYRVFISNSPNGYDLRKIIVALNKEVGGIVFARVRRRIMVVEFESEELVTKCIEFVNKLVVLGRQLCAEQDFDDHQRVLQERRAAAKTAVDAAAEEGQKSDAVSANIADKRRKKKKNRNESLPFVPPNLDTYGFSEGMLRSLNITLPLVREVRVSNLCEGITRENVRELLSVAGTVMRVKLDQPSREAIVEMAHPIDAVQAVSQLHAQFYYNRQLTVELYRPEDGIAGPSIPKGLQTIGKRLPISLPTVTDSLMANSNPRLSKKGMRTQFMRNIEAQSMMPVPALSFNQNNQGLSQGLMGNAPHLGGSGTSVSIGAFGLPVVKTVMPVATPDQGNRGNAMIGPQLPSTFEESKRAKKRKNFEQLTSKNQEAKRRNPYWGGNGYSQGNNSGDFRGNPRGDNLSSAFPPNNFGLSCRNKNASPRNKNWGGGAGRGRFADNKQDWVDNSAGTNWVPKGNNKKRRGKNPDTQQSNAAYSAGGAYNDGNSYQDGSNFTLPPLGGAGKESNNFRSYGGWDAGSSYSNYQGNVSGDGQASYGAGQEANYSAGSVTAFNSGAGSSYDSGPAPSYNSGPGPSFNASSGPSFNPGIGINYNPGYDWTGSINPRNAISGLGSTSGATAAASAYGGTEPYASDTAGAAKSYASGSNSYWA</sequence>
<dbReference type="PANTHER" id="PTHR23003:SF3">
    <property type="entry name" value="FI21236P1-RELATED"/>
    <property type="match status" value="1"/>
</dbReference>
<feature type="region of interest" description="Disordered" evidence="3">
    <location>
        <begin position="965"/>
        <end position="1113"/>
    </location>
</feature>
<evidence type="ECO:0000313" key="5">
    <source>
        <dbReference type="Proteomes" id="UP000694843"/>
    </source>
</evidence>
<feature type="domain" description="RRM" evidence="4">
    <location>
        <begin position="765"/>
        <end position="837"/>
    </location>
</feature>
<dbReference type="InterPro" id="IPR035979">
    <property type="entry name" value="RBD_domain_sf"/>
</dbReference>
<dbReference type="InterPro" id="IPR050374">
    <property type="entry name" value="RRT5_SRSF_SR"/>
</dbReference>
<evidence type="ECO:0000256" key="3">
    <source>
        <dbReference type="SAM" id="MobiDB-lite"/>
    </source>
</evidence>
<reference evidence="6" key="1">
    <citation type="submission" date="2025-08" db="UniProtKB">
        <authorList>
            <consortium name="RefSeq"/>
        </authorList>
    </citation>
    <scope>IDENTIFICATION</scope>
    <source>
        <tissue evidence="6">Whole organism</tissue>
    </source>
</reference>
<dbReference type="GO" id="GO:1990904">
    <property type="term" value="C:ribonucleoprotein complex"/>
    <property type="evidence" value="ECO:0007669"/>
    <property type="project" value="TreeGrafter"/>
</dbReference>
<feature type="region of interest" description="Disordered" evidence="3">
    <location>
        <begin position="716"/>
        <end position="737"/>
    </location>
</feature>
<evidence type="ECO:0000256" key="2">
    <source>
        <dbReference type="PROSITE-ProRule" id="PRU00176"/>
    </source>
</evidence>
<dbReference type="InterPro" id="IPR000504">
    <property type="entry name" value="RRM_dom"/>
</dbReference>
<keyword evidence="5" id="KW-1185">Reference proteome</keyword>
<feature type="compositionally biased region" description="Basic and acidic residues" evidence="3">
    <location>
        <begin position="550"/>
        <end position="564"/>
    </location>
</feature>
<evidence type="ECO:0000256" key="1">
    <source>
        <dbReference type="ARBA" id="ARBA00022884"/>
    </source>
</evidence>
<feature type="region of interest" description="Disordered" evidence="3">
    <location>
        <begin position="550"/>
        <end position="573"/>
    </location>
</feature>
<dbReference type="GO" id="GO:0003729">
    <property type="term" value="F:mRNA binding"/>
    <property type="evidence" value="ECO:0007669"/>
    <property type="project" value="TreeGrafter"/>
</dbReference>
<dbReference type="AlphaFoldDB" id="A0A8B7NZA5"/>
<dbReference type="Pfam" id="PF00076">
    <property type="entry name" value="RRM_1"/>
    <property type="match status" value="1"/>
</dbReference>
<organism evidence="5 6">
    <name type="scientific">Hyalella azteca</name>
    <name type="common">Amphipod</name>
    <dbReference type="NCBI Taxonomy" id="294128"/>
    <lineage>
        <taxon>Eukaryota</taxon>
        <taxon>Metazoa</taxon>
        <taxon>Ecdysozoa</taxon>
        <taxon>Arthropoda</taxon>
        <taxon>Crustacea</taxon>
        <taxon>Multicrustacea</taxon>
        <taxon>Malacostraca</taxon>
        <taxon>Eumalacostraca</taxon>
        <taxon>Peracarida</taxon>
        <taxon>Amphipoda</taxon>
        <taxon>Senticaudata</taxon>
        <taxon>Talitrida</taxon>
        <taxon>Talitroidea</taxon>
        <taxon>Hyalellidae</taxon>
        <taxon>Hyalella</taxon>
    </lineage>
</organism>
<dbReference type="GO" id="GO:0005737">
    <property type="term" value="C:cytoplasm"/>
    <property type="evidence" value="ECO:0007669"/>
    <property type="project" value="TreeGrafter"/>
</dbReference>
<dbReference type="KEGG" id="hazt:108674740"/>
<keyword evidence="1 2" id="KW-0694">RNA-binding</keyword>
<protein>
    <submittedName>
        <fullName evidence="6">Uncharacterized protein LOC108674740</fullName>
    </submittedName>
</protein>
<dbReference type="GO" id="GO:0005634">
    <property type="term" value="C:nucleus"/>
    <property type="evidence" value="ECO:0007669"/>
    <property type="project" value="TreeGrafter"/>
</dbReference>
<feature type="compositionally biased region" description="Polar residues" evidence="3">
    <location>
        <begin position="1"/>
        <end position="15"/>
    </location>
</feature>
<dbReference type="CDD" id="cd00590">
    <property type="entry name" value="RRM_SF"/>
    <property type="match status" value="1"/>
</dbReference>
<dbReference type="Proteomes" id="UP000694843">
    <property type="component" value="Unplaced"/>
</dbReference>
<dbReference type="PANTHER" id="PTHR23003">
    <property type="entry name" value="RNA RECOGNITION MOTIF RRM DOMAIN CONTAINING PROTEIN"/>
    <property type="match status" value="1"/>
</dbReference>
<dbReference type="PROSITE" id="PS50102">
    <property type="entry name" value="RRM"/>
    <property type="match status" value="1"/>
</dbReference>
<gene>
    <name evidence="6" type="primary">LOC108674740</name>
</gene>
<proteinExistence type="predicted"/>
<dbReference type="Gene3D" id="3.30.70.330">
    <property type="match status" value="1"/>
</dbReference>
<dbReference type="SMART" id="SM00360">
    <property type="entry name" value="RRM"/>
    <property type="match status" value="4"/>
</dbReference>
<dbReference type="RefSeq" id="XP_018018196.1">
    <property type="nucleotide sequence ID" value="XM_018162707.2"/>
</dbReference>